<comment type="caution">
    <text evidence="2">The sequence shown here is derived from an EMBL/GenBank/DDBJ whole genome shotgun (WGS) entry which is preliminary data.</text>
</comment>
<dbReference type="Proteomes" id="UP000535543">
    <property type="component" value="Unassembled WGS sequence"/>
</dbReference>
<dbReference type="Gene3D" id="3.30.110.70">
    <property type="entry name" value="Hypothetical protein apc22750. Chain B"/>
    <property type="match status" value="2"/>
</dbReference>
<dbReference type="InterPro" id="IPR035439">
    <property type="entry name" value="UPF0145_dom_sf"/>
</dbReference>
<evidence type="ECO:0000313" key="2">
    <source>
        <dbReference type="EMBL" id="NMN98740.1"/>
    </source>
</evidence>
<dbReference type="Pfam" id="PF01906">
    <property type="entry name" value="YbjQ_1"/>
    <property type="match status" value="1"/>
</dbReference>
<dbReference type="InterPro" id="IPR002765">
    <property type="entry name" value="UPF0145_YbjQ-like"/>
</dbReference>
<evidence type="ECO:0000313" key="3">
    <source>
        <dbReference type="Proteomes" id="UP000535543"/>
    </source>
</evidence>
<dbReference type="SUPFAM" id="SSF117782">
    <property type="entry name" value="YbjQ-like"/>
    <property type="match status" value="1"/>
</dbReference>
<accession>A0A848KR36</accession>
<sequence length="258" mass="27770">MTPFTSDLTVDEHHAIRSVGFAPVGLVLGSCVYQIGYTGGYCGYGRSYGRASVVEATGIRQSLYDARMLALSRMQQESAQLGGDGVVAVRLEIRPYPAGGLEFQAIGTAIRADGTVRPRHPFLSDLTGQDFAKLLMAGWVPTGLVLGLSVMVIHQDWNTQQQTANSWVNNEVAAYTALVQYTRQHVRAQLADECARSGGTGVVVRTSTLNHTEWRCVAGQYETVDHVAEALMIGTAITQFRTSGGVGGPPPLPIMRLT</sequence>
<dbReference type="AlphaFoldDB" id="A0A848KR36"/>
<reference evidence="2 3" key="2">
    <citation type="submission" date="2020-06" db="EMBL/GenBank/DDBJ databases">
        <title>Antribacter stalactiti gen. nov., sp. nov., a new member of the family Nacardiaceae isolated from a cave.</title>
        <authorList>
            <person name="Kim I.S."/>
        </authorList>
    </citation>
    <scope>NUCLEOTIDE SEQUENCE [LARGE SCALE GENOMIC DNA]</scope>
    <source>
        <strain evidence="2 3">YC2-7</strain>
    </source>
</reference>
<dbReference type="EMBL" id="VCQU01000012">
    <property type="protein sequence ID" value="NMN98740.1"/>
    <property type="molecule type" value="Genomic_DNA"/>
</dbReference>
<dbReference type="RefSeq" id="WP_169593354.1">
    <property type="nucleotide sequence ID" value="NZ_VCQU01000012.1"/>
</dbReference>
<keyword evidence="3" id="KW-1185">Reference proteome</keyword>
<protein>
    <submittedName>
        <fullName evidence="2">Heavy metal-binding domain-containing protein</fullName>
    </submittedName>
</protein>
<name>A0A848KR36_9NOCA</name>
<evidence type="ECO:0000256" key="1">
    <source>
        <dbReference type="ARBA" id="ARBA00010751"/>
    </source>
</evidence>
<gene>
    <name evidence="2" type="ORF">FGL95_27275</name>
</gene>
<proteinExistence type="inferred from homology"/>
<reference evidence="2 3" key="1">
    <citation type="submission" date="2019-05" db="EMBL/GenBank/DDBJ databases">
        <authorList>
            <person name="Lee S.D."/>
        </authorList>
    </citation>
    <scope>NUCLEOTIDE SEQUENCE [LARGE SCALE GENOMIC DNA]</scope>
    <source>
        <strain evidence="2 3">YC2-7</strain>
    </source>
</reference>
<comment type="similarity">
    <text evidence="1">Belongs to the UPF0145 family.</text>
</comment>
<organism evidence="2 3">
    <name type="scientific">Antrihabitans stalactiti</name>
    <dbReference type="NCBI Taxonomy" id="2584121"/>
    <lineage>
        <taxon>Bacteria</taxon>
        <taxon>Bacillati</taxon>
        <taxon>Actinomycetota</taxon>
        <taxon>Actinomycetes</taxon>
        <taxon>Mycobacteriales</taxon>
        <taxon>Nocardiaceae</taxon>
        <taxon>Antrihabitans</taxon>
    </lineage>
</organism>